<dbReference type="AlphaFoldDB" id="A0A835P688"/>
<organism evidence="1 4">
    <name type="scientific">Vanilla planifolia</name>
    <name type="common">Vanilla</name>
    <dbReference type="NCBI Taxonomy" id="51239"/>
    <lineage>
        <taxon>Eukaryota</taxon>
        <taxon>Viridiplantae</taxon>
        <taxon>Streptophyta</taxon>
        <taxon>Embryophyta</taxon>
        <taxon>Tracheophyta</taxon>
        <taxon>Spermatophyta</taxon>
        <taxon>Magnoliopsida</taxon>
        <taxon>Liliopsida</taxon>
        <taxon>Asparagales</taxon>
        <taxon>Orchidaceae</taxon>
        <taxon>Vanilloideae</taxon>
        <taxon>Vanilleae</taxon>
        <taxon>Vanilla</taxon>
    </lineage>
</organism>
<dbReference type="Proteomes" id="UP000639772">
    <property type="component" value="Unassembled WGS sequence"/>
</dbReference>
<dbReference type="Proteomes" id="UP000636800">
    <property type="component" value="Unassembled WGS sequence"/>
</dbReference>
<accession>A0A835P688</accession>
<dbReference type="EMBL" id="JADCNL010000593">
    <property type="protein sequence ID" value="KAG0446283.1"/>
    <property type="molecule type" value="Genomic_DNA"/>
</dbReference>
<reference evidence="3 4" key="1">
    <citation type="journal article" date="2020" name="Nat. Food">
        <title>A phased Vanilla planifolia genome enables genetic improvement of flavour and production.</title>
        <authorList>
            <person name="Hasing T."/>
            <person name="Tang H."/>
            <person name="Brym M."/>
            <person name="Khazi F."/>
            <person name="Huang T."/>
            <person name="Chambers A.H."/>
        </authorList>
    </citation>
    <scope>NUCLEOTIDE SEQUENCE [LARGE SCALE GENOMIC DNA]</scope>
    <source>
        <tissue evidence="1">Leaf</tissue>
    </source>
</reference>
<gene>
    <name evidence="2" type="ORF">HPP92_028908</name>
    <name evidence="1" type="ORF">HPP92_028918</name>
</gene>
<evidence type="ECO:0000313" key="4">
    <source>
        <dbReference type="Proteomes" id="UP000639772"/>
    </source>
</evidence>
<comment type="caution">
    <text evidence="1">The sequence shown here is derived from an EMBL/GenBank/DDBJ whole genome shotgun (WGS) entry which is preliminary data.</text>
</comment>
<name>A0A835P688_VANPL</name>
<evidence type="ECO:0000313" key="2">
    <source>
        <dbReference type="EMBL" id="KAG0446283.1"/>
    </source>
</evidence>
<keyword evidence="3" id="KW-1185">Reference proteome</keyword>
<evidence type="ECO:0000313" key="3">
    <source>
        <dbReference type="Proteomes" id="UP000636800"/>
    </source>
</evidence>
<dbReference type="EMBL" id="JADCNM010000594">
    <property type="protein sequence ID" value="KAG0446281.1"/>
    <property type="molecule type" value="Genomic_DNA"/>
</dbReference>
<evidence type="ECO:0000313" key="1">
    <source>
        <dbReference type="EMBL" id="KAG0446281.1"/>
    </source>
</evidence>
<proteinExistence type="predicted"/>
<sequence>MHRRDNGRREGRLHDPANMWRFIQSETSCDNFPGLVFSKEESPSKRLKSGLHKAEHRNSRCRRQMFDGSVVSIFYE</sequence>
<protein>
    <submittedName>
        <fullName evidence="1">Uncharacterized protein</fullName>
    </submittedName>
</protein>